<dbReference type="Gene3D" id="3.90.780.10">
    <property type="entry name" value="5'-Nucleotidase, C-terminal domain"/>
    <property type="match status" value="1"/>
</dbReference>
<feature type="domain" description="5'-Nucleotidase C-terminal" evidence="8">
    <location>
        <begin position="57"/>
        <end position="232"/>
    </location>
</feature>
<keyword evidence="7" id="KW-0378">Hydrolase</keyword>
<reference evidence="9" key="2">
    <citation type="journal article" date="2014" name="BMC Genomics">
        <title>A genomic perspective to assessing quality of mass-reared SIT flies used in Mediterranean fruit fly (Ceratitis capitata) eradication in California.</title>
        <authorList>
            <person name="Calla B."/>
            <person name="Hall B."/>
            <person name="Hou S."/>
            <person name="Geib S.M."/>
        </authorList>
    </citation>
    <scope>NUCLEOTIDE SEQUENCE</scope>
</reference>
<dbReference type="FunFam" id="3.90.780.10:FF:000004">
    <property type="entry name" value="UDP-sugar hydrolase, putative"/>
    <property type="match status" value="1"/>
</dbReference>
<dbReference type="GO" id="GO:0046872">
    <property type="term" value="F:metal ion binding"/>
    <property type="evidence" value="ECO:0007669"/>
    <property type="project" value="UniProtKB-KW"/>
</dbReference>
<protein>
    <submittedName>
        <fullName evidence="9">Apyrase</fullName>
    </submittedName>
</protein>
<reference evidence="9" key="1">
    <citation type="submission" date="2013-07" db="EMBL/GenBank/DDBJ databases">
        <authorList>
            <person name="Geib S."/>
        </authorList>
    </citation>
    <scope>NUCLEOTIDE SEQUENCE</scope>
</reference>
<dbReference type="AlphaFoldDB" id="W8BZT2"/>
<proteinExistence type="evidence at transcript level"/>
<dbReference type="InterPro" id="IPR036907">
    <property type="entry name" value="5'-Nucleotdase_C_sf"/>
</dbReference>
<evidence type="ECO:0000256" key="5">
    <source>
        <dbReference type="ARBA" id="ARBA00022729"/>
    </source>
</evidence>
<keyword evidence="4" id="KW-0479">Metal-binding</keyword>
<dbReference type="GO" id="GO:0005576">
    <property type="term" value="C:extracellular region"/>
    <property type="evidence" value="ECO:0007669"/>
    <property type="project" value="UniProtKB-SubCell"/>
</dbReference>
<evidence type="ECO:0000256" key="6">
    <source>
        <dbReference type="ARBA" id="ARBA00022741"/>
    </source>
</evidence>
<organism evidence="9">
    <name type="scientific">Ceratitis capitata</name>
    <name type="common">Mediterranean fruit fly</name>
    <name type="synonym">Tephritis capitata</name>
    <dbReference type="NCBI Taxonomy" id="7213"/>
    <lineage>
        <taxon>Eukaryota</taxon>
        <taxon>Metazoa</taxon>
        <taxon>Ecdysozoa</taxon>
        <taxon>Arthropoda</taxon>
        <taxon>Hexapoda</taxon>
        <taxon>Insecta</taxon>
        <taxon>Pterygota</taxon>
        <taxon>Neoptera</taxon>
        <taxon>Endopterygota</taxon>
        <taxon>Diptera</taxon>
        <taxon>Brachycera</taxon>
        <taxon>Muscomorpha</taxon>
        <taxon>Tephritoidea</taxon>
        <taxon>Tephritidae</taxon>
        <taxon>Ceratitis</taxon>
        <taxon>Ceratitis</taxon>
    </lineage>
</organism>
<evidence type="ECO:0000256" key="2">
    <source>
        <dbReference type="ARBA" id="ARBA00006654"/>
    </source>
</evidence>
<evidence type="ECO:0000256" key="7">
    <source>
        <dbReference type="ARBA" id="ARBA00022801"/>
    </source>
</evidence>
<dbReference type="GO" id="GO:0008253">
    <property type="term" value="F:5'-nucleotidase activity"/>
    <property type="evidence" value="ECO:0007669"/>
    <property type="project" value="TreeGrafter"/>
</dbReference>
<dbReference type="SUPFAM" id="SSF55816">
    <property type="entry name" value="5'-nucleotidase (syn. UDP-sugar hydrolase), C-terminal domain"/>
    <property type="match status" value="1"/>
</dbReference>
<keyword evidence="6" id="KW-0547">Nucleotide-binding</keyword>
<dbReference type="EMBL" id="GAMC01007714">
    <property type="protein sequence ID" value="JAB98841.1"/>
    <property type="molecule type" value="mRNA"/>
</dbReference>
<evidence type="ECO:0000313" key="9">
    <source>
        <dbReference type="EMBL" id="JAB98841.1"/>
    </source>
</evidence>
<comment type="similarity">
    <text evidence="2">Belongs to the 5'-nucleotidase family.</text>
</comment>
<dbReference type="InterPro" id="IPR008334">
    <property type="entry name" value="5'-Nucleotdase_C"/>
</dbReference>
<dbReference type="PANTHER" id="PTHR11575">
    <property type="entry name" value="5'-NUCLEOTIDASE-RELATED"/>
    <property type="match status" value="1"/>
</dbReference>
<evidence type="ECO:0000256" key="4">
    <source>
        <dbReference type="ARBA" id="ARBA00022723"/>
    </source>
</evidence>
<keyword evidence="3" id="KW-0964">Secreted</keyword>
<sequence>MLPRKNLQVDLNIKISSFSFTYIFYVCINVYSSDPETVEALAPIKEEIDKVGSIIQGETKVELRKSTCSNSECNLGNFFCDAMIHAFAGLTPFSESKWSNVSIGLVNTGALRVPLYKGNITYAHIVTMSPFENMLTAFNLPGHKLLEALEFSVEPIDVESGVQTSSRFIQVAGLKITYNFTNPVGERVVDIKVRCVECDIPVYEDFDSTKIYRIVAPDFLAEGGDGFSMLKEHGYDWQKEVTDLDALLSYTNQVTPIYTGKEKRITVL</sequence>
<accession>W8BZT2</accession>
<keyword evidence="5" id="KW-0732">Signal</keyword>
<evidence type="ECO:0000256" key="3">
    <source>
        <dbReference type="ARBA" id="ARBA00022525"/>
    </source>
</evidence>
<gene>
    <name evidence="9" type="primary">APY</name>
</gene>
<evidence type="ECO:0000256" key="1">
    <source>
        <dbReference type="ARBA" id="ARBA00004613"/>
    </source>
</evidence>
<dbReference type="GO" id="GO:0006196">
    <property type="term" value="P:AMP catabolic process"/>
    <property type="evidence" value="ECO:0007669"/>
    <property type="project" value="TreeGrafter"/>
</dbReference>
<evidence type="ECO:0000259" key="8">
    <source>
        <dbReference type="Pfam" id="PF02872"/>
    </source>
</evidence>
<name>W8BZT2_CERCA</name>
<dbReference type="GO" id="GO:0005886">
    <property type="term" value="C:plasma membrane"/>
    <property type="evidence" value="ECO:0007669"/>
    <property type="project" value="TreeGrafter"/>
</dbReference>
<dbReference type="PANTHER" id="PTHR11575:SF32">
    <property type="entry name" value="APYRASE-LIKE PROTEIN"/>
    <property type="match status" value="1"/>
</dbReference>
<dbReference type="OrthoDB" id="7722975at2759"/>
<comment type="subcellular location">
    <subcellularLocation>
        <location evidence="1">Secreted</location>
    </subcellularLocation>
</comment>
<dbReference type="PRINTS" id="PR01607">
    <property type="entry name" value="APYRASEFAMLY"/>
</dbReference>
<dbReference type="EMBL" id="GAMC01007716">
    <property type="protein sequence ID" value="JAB98839.1"/>
    <property type="molecule type" value="mRNA"/>
</dbReference>
<dbReference type="Pfam" id="PF02872">
    <property type="entry name" value="5_nucleotid_C"/>
    <property type="match status" value="1"/>
</dbReference>
<dbReference type="InterPro" id="IPR006179">
    <property type="entry name" value="5_nucleotidase/apyrase"/>
</dbReference>
<dbReference type="GO" id="GO:0000166">
    <property type="term" value="F:nucleotide binding"/>
    <property type="evidence" value="ECO:0007669"/>
    <property type="project" value="UniProtKB-KW"/>
</dbReference>